<evidence type="ECO:0000256" key="1">
    <source>
        <dbReference type="SAM" id="Phobius"/>
    </source>
</evidence>
<keyword evidence="1" id="KW-1133">Transmembrane helix</keyword>
<feature type="transmembrane region" description="Helical" evidence="1">
    <location>
        <begin position="49"/>
        <end position="67"/>
    </location>
</feature>
<feature type="transmembrane region" description="Helical" evidence="1">
    <location>
        <begin position="20"/>
        <end position="37"/>
    </location>
</feature>
<name>A0A656QDS6_9BURK</name>
<reference evidence="2 3" key="1">
    <citation type="submission" date="2014-03" db="EMBL/GenBank/DDBJ databases">
        <title>Draft Genome Sequences of Four Burkholderia Strains.</title>
        <authorList>
            <person name="Liu X.Y."/>
            <person name="Li C.X."/>
            <person name="Xu J.H."/>
        </authorList>
    </citation>
    <scope>NUCLEOTIDE SEQUENCE [LARGE SCALE GENOMIC DNA]</scope>
    <source>
        <strain evidence="2 3">OP-1</strain>
    </source>
</reference>
<organism evidence="2 3">
    <name type="scientific">Caballeronia zhejiangensis</name>
    <dbReference type="NCBI Taxonomy" id="871203"/>
    <lineage>
        <taxon>Bacteria</taxon>
        <taxon>Pseudomonadati</taxon>
        <taxon>Pseudomonadota</taxon>
        <taxon>Betaproteobacteria</taxon>
        <taxon>Burkholderiales</taxon>
        <taxon>Burkholderiaceae</taxon>
        <taxon>Caballeronia</taxon>
    </lineage>
</organism>
<dbReference type="Proteomes" id="UP000027451">
    <property type="component" value="Unassembled WGS sequence"/>
</dbReference>
<proteinExistence type="predicted"/>
<sequence>MKSRNPHDVSASRYGRRWMIGIFVAWLVVFELFNGRMYGWSAPATNHDIVRSAVVLVIGCVVALVGGKRAEARYKRNRRSAF</sequence>
<evidence type="ECO:0000313" key="3">
    <source>
        <dbReference type="Proteomes" id="UP000027451"/>
    </source>
</evidence>
<protein>
    <submittedName>
        <fullName evidence="2">Uncharacterized protein</fullName>
    </submittedName>
</protein>
<dbReference type="AlphaFoldDB" id="A0A656QDS6"/>
<keyword evidence="1" id="KW-0472">Membrane</keyword>
<keyword evidence="3" id="KW-1185">Reference proteome</keyword>
<evidence type="ECO:0000313" key="2">
    <source>
        <dbReference type="EMBL" id="KDR25604.1"/>
    </source>
</evidence>
<dbReference type="EMBL" id="JFHD01000045">
    <property type="protein sequence ID" value="KDR25604.1"/>
    <property type="molecule type" value="Genomic_DNA"/>
</dbReference>
<dbReference type="RefSeq" id="WP_033536784.1">
    <property type="nucleotide sequence ID" value="NZ_JFHD01000045.1"/>
</dbReference>
<gene>
    <name evidence="2" type="ORF">BG60_27675</name>
</gene>
<accession>A0A656QDS6</accession>
<keyword evidence="1" id="KW-0812">Transmembrane</keyword>
<dbReference type="OrthoDB" id="9009343at2"/>
<comment type="caution">
    <text evidence="2">The sequence shown here is derived from an EMBL/GenBank/DDBJ whole genome shotgun (WGS) entry which is preliminary data.</text>
</comment>